<proteinExistence type="predicted"/>
<protein>
    <submittedName>
        <fullName evidence="5">AAA family ATPase</fullName>
    </submittedName>
    <submittedName>
        <fullName evidence="4">DNA translocase coupling protein</fullName>
    </submittedName>
</protein>
<dbReference type="GO" id="GO:0003677">
    <property type="term" value="F:DNA binding"/>
    <property type="evidence" value="ECO:0007669"/>
    <property type="project" value="InterPro"/>
</dbReference>
<evidence type="ECO:0000313" key="4">
    <source>
        <dbReference type="EMBL" id="CRG98285.1"/>
    </source>
</evidence>
<reference evidence="5" key="4">
    <citation type="submission" date="2020-07" db="EMBL/GenBank/DDBJ databases">
        <authorList>
            <consortium name="NCBI Pathogen Detection Project"/>
        </authorList>
    </citation>
    <scope>NUCLEOTIDE SEQUENCE</scope>
    <source>
        <strain evidence="5">C25</strain>
    </source>
</reference>
<dbReference type="RefSeq" id="WP_110003820.1">
    <property type="nucleotide sequence ID" value="NZ_CATNZR010000067.1"/>
</dbReference>
<feature type="domain" description="FtsK" evidence="3">
    <location>
        <begin position="53"/>
        <end position="253"/>
    </location>
</feature>
<dbReference type="Proteomes" id="UP000855421">
    <property type="component" value="Unassembled WGS sequence"/>
</dbReference>
<name>A0A0K2Y7N9_CLOPF</name>
<keyword evidence="2" id="KW-0175">Coiled coil</keyword>
<dbReference type="InterPro" id="IPR027417">
    <property type="entry name" value="P-loop_NTPase"/>
</dbReference>
<evidence type="ECO:0000256" key="1">
    <source>
        <dbReference type="PROSITE-ProRule" id="PRU00289"/>
    </source>
</evidence>
<dbReference type="AlphaFoldDB" id="A0A0K2Y7N9"/>
<feature type="coiled-coil region" evidence="2">
    <location>
        <begin position="112"/>
        <end position="142"/>
    </location>
</feature>
<dbReference type="Pfam" id="PF01580">
    <property type="entry name" value="FtsK_SpoIIIE"/>
    <property type="match status" value="1"/>
</dbReference>
<reference evidence="5" key="3">
    <citation type="journal article" date="2018" name="Genome Biol.">
        <title>SKESA: strategic k-mer extension for scrupulous assemblies.</title>
        <authorList>
            <person name="Souvorov A."/>
            <person name="Agarwala R."/>
            <person name="Lipman D.J."/>
        </authorList>
    </citation>
    <scope>NUCLEOTIDE SEQUENCE</scope>
    <source>
        <strain evidence="5">C25</strain>
    </source>
</reference>
<organism evidence="4">
    <name type="scientific">Clostridium perfringens</name>
    <dbReference type="NCBI Taxonomy" id="1502"/>
    <lineage>
        <taxon>Bacteria</taxon>
        <taxon>Bacillati</taxon>
        <taxon>Bacillota</taxon>
        <taxon>Clostridia</taxon>
        <taxon>Eubacteriales</taxon>
        <taxon>Clostridiaceae</taxon>
        <taxon>Clostridium</taxon>
    </lineage>
</organism>
<evidence type="ECO:0000256" key="2">
    <source>
        <dbReference type="SAM" id="Coils"/>
    </source>
</evidence>
<dbReference type="EMBL" id="LN835295">
    <property type="protein sequence ID" value="CRG98285.1"/>
    <property type="molecule type" value="Genomic_DNA"/>
</dbReference>
<sequence>MFFLRNKSNVNYARKEGDKALEVLVNAPKILPWSNNYLDEKNGVINLGTGFNDSVIKLDLNKAQNVLIIAKMGVGKTLLTKNIIWQLVNQESDVYMIELSGHHEFDSRYSMMGQVINDLNSLDNLLKELLDEQKKRTLLLDEQGSNSFVAFNENRFDSKKLKRKVIVIDNYYNLLEKAKISSIEQIQVERIEKNLIKLISSTKDTGINLIINDNEISGLNTELVNKFQVKICGRHNEINSKLMLGDDRAKELNCVASFLMKINNEIEFFEAYRLDEERQLKILESIKVEGVFIGKEPTFKIDFENDINNSLPGTLGDGKNFIVKGCDENEK</sequence>
<dbReference type="EMBL" id="DACTBT010000042">
    <property type="protein sequence ID" value="HAT4299764.1"/>
    <property type="molecule type" value="Genomic_DNA"/>
</dbReference>
<reference evidence="4" key="2">
    <citation type="submission" date="2015-09" db="EMBL/GenBank/DDBJ databases">
        <title>Functional analysis of a bacitracin resistant determinant located on ICECp1, a novel Tn916-like element from a conjugative plasmid in Clostridium perfringens.</title>
        <authorList>
            <person name="Han X."/>
            <person name="Du X.-D."/>
            <person name="Southey L."/>
            <person name="Bulach D.M."/>
            <person name="Seemann T."/>
            <person name="Yan X.-X."/>
            <person name="Bannam T.L."/>
            <person name="Rood J.I."/>
        </authorList>
    </citation>
    <scope>NUCLEOTIDE SEQUENCE [LARGE SCALE GENOMIC DNA]</scope>
    <source>
        <strain evidence="4">JIR12708</strain>
        <plasmid evidence="4">pJIR4150</plasmid>
    </source>
</reference>
<dbReference type="InterPro" id="IPR002543">
    <property type="entry name" value="FtsK_dom"/>
</dbReference>
<dbReference type="SUPFAM" id="SSF52540">
    <property type="entry name" value="P-loop containing nucleoside triphosphate hydrolases"/>
    <property type="match status" value="1"/>
</dbReference>
<keyword evidence="1" id="KW-0067">ATP-binding</keyword>
<keyword evidence="4" id="KW-0614">Plasmid</keyword>
<dbReference type="Gene3D" id="3.40.50.300">
    <property type="entry name" value="P-loop containing nucleotide triphosphate hydrolases"/>
    <property type="match status" value="1"/>
</dbReference>
<evidence type="ECO:0000259" key="3">
    <source>
        <dbReference type="PROSITE" id="PS50901"/>
    </source>
</evidence>
<accession>A0A0K2Y7N9</accession>
<geneLocation type="plasmid" evidence="4">
    <name>pJIR4150</name>
</geneLocation>
<keyword evidence="1" id="KW-0547">Nucleotide-binding</keyword>
<evidence type="ECO:0000313" key="5">
    <source>
        <dbReference type="EMBL" id="HAT4299764.1"/>
    </source>
</evidence>
<gene>
    <name evidence="4" type="primary">tcpB</name>
    <name evidence="5" type="ORF">I9063_003188</name>
</gene>
<dbReference type="PROSITE" id="PS50901">
    <property type="entry name" value="FTSK"/>
    <property type="match status" value="1"/>
</dbReference>
<feature type="binding site" evidence="1">
    <location>
        <begin position="70"/>
        <end position="77"/>
    </location>
    <ligand>
        <name>ATP</name>
        <dbReference type="ChEBI" id="CHEBI:30616"/>
    </ligand>
</feature>
<dbReference type="GO" id="GO:0005524">
    <property type="term" value="F:ATP binding"/>
    <property type="evidence" value="ECO:0007669"/>
    <property type="project" value="UniProtKB-UniRule"/>
</dbReference>
<reference evidence="4" key="1">
    <citation type="submission" date="2015-03" db="EMBL/GenBank/DDBJ databases">
        <authorList>
            <person name="Murphy D."/>
        </authorList>
    </citation>
    <scope>NUCLEOTIDE SEQUENCE</scope>
    <source>
        <strain evidence="4">JIR12708</strain>
        <plasmid evidence="4">pJIR4150</plasmid>
    </source>
</reference>